<dbReference type="Proteomes" id="UP000030758">
    <property type="component" value="Unassembled WGS sequence"/>
</dbReference>
<accession>A0A085NRU4</accession>
<gene>
    <name evidence="2" type="ORF">M514_15463</name>
</gene>
<keyword evidence="1" id="KW-1133">Transmembrane helix</keyword>
<dbReference type="EMBL" id="KL367478">
    <property type="protein sequence ID" value="KFD72190.1"/>
    <property type="molecule type" value="Genomic_DNA"/>
</dbReference>
<reference evidence="2" key="1">
    <citation type="journal article" date="2014" name="Nat. Genet.">
        <title>Genome and transcriptome of the porcine whipworm Trichuris suis.</title>
        <authorList>
            <person name="Jex A.R."/>
            <person name="Nejsum P."/>
            <person name="Schwarz E.M."/>
            <person name="Hu L."/>
            <person name="Young N.D."/>
            <person name="Hall R.S."/>
            <person name="Korhonen P.K."/>
            <person name="Liao S."/>
            <person name="Thamsborg S."/>
            <person name="Xia J."/>
            <person name="Xu P."/>
            <person name="Wang S."/>
            <person name="Scheerlinck J.P."/>
            <person name="Hofmann A."/>
            <person name="Sternberg P.W."/>
            <person name="Wang J."/>
            <person name="Gasser R.B."/>
        </authorList>
    </citation>
    <scope>NUCLEOTIDE SEQUENCE [LARGE SCALE GENOMIC DNA]</scope>
    <source>
        <strain evidence="2">DCEP-RM93F</strain>
    </source>
</reference>
<keyword evidence="1" id="KW-0812">Transmembrane</keyword>
<evidence type="ECO:0000256" key="1">
    <source>
        <dbReference type="SAM" id="Phobius"/>
    </source>
</evidence>
<protein>
    <recommendedName>
        <fullName evidence="3">Serpentine receptor class gamma</fullName>
    </recommendedName>
</protein>
<sequence>MLIEYTLGNMLTGVAYLIEEATKISSSCTFYHVTRLQCLHIHPQLTLLTFGEPMSSFAILIMAILFYTRRGEDLTAVSRAKRIALHIAPILAALFFALTTWTYVTLQKQAAISSCCYVIAVWTKRYYRGYYILMSIVGYVSVALLILGILKNTKSAEQRNTEYESRDKLEAVIVLCFATGLHATVQCVAATYSKVGDITKLLLRHVWVIDALSFTFYPLYKIISDSCWKSTVERNA</sequence>
<feature type="transmembrane region" description="Helical" evidence="1">
    <location>
        <begin position="45"/>
        <end position="67"/>
    </location>
</feature>
<feature type="transmembrane region" description="Helical" evidence="1">
    <location>
        <begin position="83"/>
        <end position="104"/>
    </location>
</feature>
<proteinExistence type="predicted"/>
<feature type="transmembrane region" description="Helical" evidence="1">
    <location>
        <begin position="130"/>
        <end position="150"/>
    </location>
</feature>
<feature type="transmembrane region" description="Helical" evidence="1">
    <location>
        <begin position="171"/>
        <end position="195"/>
    </location>
</feature>
<name>A0A085NRU4_9BILA</name>
<dbReference type="AlphaFoldDB" id="A0A085NRU4"/>
<organism evidence="2">
    <name type="scientific">Trichuris suis</name>
    <name type="common">pig whipworm</name>
    <dbReference type="NCBI Taxonomy" id="68888"/>
    <lineage>
        <taxon>Eukaryota</taxon>
        <taxon>Metazoa</taxon>
        <taxon>Ecdysozoa</taxon>
        <taxon>Nematoda</taxon>
        <taxon>Enoplea</taxon>
        <taxon>Dorylaimia</taxon>
        <taxon>Trichinellida</taxon>
        <taxon>Trichuridae</taxon>
        <taxon>Trichuris</taxon>
    </lineage>
</organism>
<feature type="transmembrane region" description="Helical" evidence="1">
    <location>
        <begin position="201"/>
        <end position="220"/>
    </location>
</feature>
<keyword evidence="1" id="KW-0472">Membrane</keyword>
<evidence type="ECO:0008006" key="3">
    <source>
        <dbReference type="Google" id="ProtNLM"/>
    </source>
</evidence>
<evidence type="ECO:0000313" key="2">
    <source>
        <dbReference type="EMBL" id="KFD72190.1"/>
    </source>
</evidence>